<dbReference type="PANTHER" id="PTHR42852:SF13">
    <property type="entry name" value="PROTEIN DIPZ"/>
    <property type="match status" value="1"/>
</dbReference>
<evidence type="ECO:0000313" key="2">
    <source>
        <dbReference type="EMBL" id="SVC62972.1"/>
    </source>
</evidence>
<dbReference type="Pfam" id="PF08534">
    <property type="entry name" value="Redoxin"/>
    <property type="match status" value="1"/>
</dbReference>
<dbReference type="InterPro" id="IPR036249">
    <property type="entry name" value="Thioredoxin-like_sf"/>
</dbReference>
<dbReference type="InterPro" id="IPR013740">
    <property type="entry name" value="Redoxin"/>
</dbReference>
<dbReference type="Gene3D" id="3.40.30.10">
    <property type="entry name" value="Glutaredoxin"/>
    <property type="match status" value="1"/>
</dbReference>
<organism evidence="2">
    <name type="scientific">marine metagenome</name>
    <dbReference type="NCBI Taxonomy" id="408172"/>
    <lineage>
        <taxon>unclassified sequences</taxon>
        <taxon>metagenomes</taxon>
        <taxon>ecological metagenomes</taxon>
    </lineage>
</organism>
<sequence>MKKLLKTSVFLIIATGLILYLIPGRAPDIYLNFINGQTVNIHSYRGKPLLVTFWSITCSLCLEEIPRLTKLYNELNPYGFEIVGIAMSYDPPNRVIELSEKRKIPYSIALDINSDAETAFGNIRATPTSFLINSDGKIVQHNVGTMNIKKLRSKIKRLLQT</sequence>
<dbReference type="InterPro" id="IPR013766">
    <property type="entry name" value="Thioredoxin_domain"/>
</dbReference>
<dbReference type="AlphaFoldDB" id="A0A382NTB3"/>
<evidence type="ECO:0000259" key="1">
    <source>
        <dbReference type="PROSITE" id="PS51352"/>
    </source>
</evidence>
<dbReference type="InterPro" id="IPR050553">
    <property type="entry name" value="Thioredoxin_ResA/DsbE_sf"/>
</dbReference>
<protein>
    <recommendedName>
        <fullName evidence="1">Thioredoxin domain-containing protein</fullName>
    </recommendedName>
</protein>
<dbReference type="GO" id="GO:0016491">
    <property type="term" value="F:oxidoreductase activity"/>
    <property type="evidence" value="ECO:0007669"/>
    <property type="project" value="InterPro"/>
</dbReference>
<reference evidence="2" key="1">
    <citation type="submission" date="2018-05" db="EMBL/GenBank/DDBJ databases">
        <authorList>
            <person name="Lanie J.A."/>
            <person name="Ng W.-L."/>
            <person name="Kazmierczak K.M."/>
            <person name="Andrzejewski T.M."/>
            <person name="Davidsen T.M."/>
            <person name="Wayne K.J."/>
            <person name="Tettelin H."/>
            <person name="Glass J.I."/>
            <person name="Rusch D."/>
            <person name="Podicherti R."/>
            <person name="Tsui H.-C.T."/>
            <person name="Winkler M.E."/>
        </authorList>
    </citation>
    <scope>NUCLEOTIDE SEQUENCE</scope>
</reference>
<proteinExistence type="predicted"/>
<dbReference type="CDD" id="cd02966">
    <property type="entry name" value="TlpA_like_family"/>
    <property type="match status" value="1"/>
</dbReference>
<dbReference type="SUPFAM" id="SSF52833">
    <property type="entry name" value="Thioredoxin-like"/>
    <property type="match status" value="1"/>
</dbReference>
<feature type="domain" description="Thioredoxin" evidence="1">
    <location>
        <begin position="20"/>
        <end position="160"/>
    </location>
</feature>
<gene>
    <name evidence="2" type="ORF">METZ01_LOCUS315826</name>
</gene>
<dbReference type="PROSITE" id="PS51352">
    <property type="entry name" value="THIOREDOXIN_2"/>
    <property type="match status" value="1"/>
</dbReference>
<accession>A0A382NTB3</accession>
<dbReference type="PANTHER" id="PTHR42852">
    <property type="entry name" value="THIOL:DISULFIDE INTERCHANGE PROTEIN DSBE"/>
    <property type="match status" value="1"/>
</dbReference>
<dbReference type="EMBL" id="UINC01101835">
    <property type="protein sequence ID" value="SVC62972.1"/>
    <property type="molecule type" value="Genomic_DNA"/>
</dbReference>
<name>A0A382NTB3_9ZZZZ</name>